<evidence type="ECO:0000259" key="1">
    <source>
        <dbReference type="Pfam" id="PF18739"/>
    </source>
</evidence>
<gene>
    <name evidence="3" type="ORF">GL4_2570</name>
</gene>
<dbReference type="OrthoDB" id="9802649at2"/>
<organism evidence="3 4">
    <name type="scientific">Methyloceanibacter caenitepidi</name>
    <dbReference type="NCBI Taxonomy" id="1384459"/>
    <lineage>
        <taxon>Bacteria</taxon>
        <taxon>Pseudomonadati</taxon>
        <taxon>Pseudomonadota</taxon>
        <taxon>Alphaproteobacteria</taxon>
        <taxon>Hyphomicrobiales</taxon>
        <taxon>Hyphomicrobiaceae</taxon>
        <taxon>Methyloceanibacter</taxon>
    </lineage>
</organism>
<dbReference type="InterPro" id="IPR041223">
    <property type="entry name" value="ApeA_NTD"/>
</dbReference>
<evidence type="ECO:0000313" key="4">
    <source>
        <dbReference type="Proteomes" id="UP000031643"/>
    </source>
</evidence>
<feature type="domain" description="ApeA N-terminal" evidence="2">
    <location>
        <begin position="10"/>
        <end position="219"/>
    </location>
</feature>
<name>A0A0A8K7M5_9HYPH</name>
<feature type="domain" description="Apea-like HEPN" evidence="1">
    <location>
        <begin position="312"/>
        <end position="437"/>
    </location>
</feature>
<dbReference type="Pfam" id="PF18739">
    <property type="entry name" value="HEPN_Apea"/>
    <property type="match status" value="1"/>
</dbReference>
<proteinExistence type="predicted"/>
<sequence>MVRMEVFKEWFAVRMNHSDDETWPGRLSYDPNDGIYLNAINFAEWELGGEGNPYFEGETITGYLDYQTPTTLVRPFIQNFNPGSIGRDFALTRARYRVVANGILKKLHLETLGDRCFEGFNCELPSFHAWIAPQLVQSSYSAVGSLPLPNIVIGEPSKIELSLSSATAEVVKYTSAGEDAPIRQHTVLSLVLSEPADYEAVMRLVSAIEIMFSFLIGARLETSVLNLPTTRYNEDAYKITAECWIVPAWKRAAAAPHPQHRLFTEGVSPVDTQALLDRCLSNPVELISIMNVVLCVESNDGRIDDSFGELLGALEAFDKKQFGSGADPNINHIRKQLKELVEKHGTEEQKAVCVQIGDSFRNEYSLRKRLKRLYDMWKADGFKGDPDLGRIVDIRNLKPHGRGHRLSPDVVGEIIVFMPFLCALARYHILKVLGFSAYDIGQGFRRMSRYQDFV</sequence>
<dbReference type="EMBL" id="AP014648">
    <property type="protein sequence ID" value="BAQ18004.1"/>
    <property type="molecule type" value="Genomic_DNA"/>
</dbReference>
<reference evidence="3 4" key="1">
    <citation type="submission" date="2014-09" db="EMBL/GenBank/DDBJ databases">
        <title>Genome sequencing of Methyloceanibacter caenitepidi Gela4.</title>
        <authorList>
            <person name="Takeuchi M."/>
            <person name="Susumu S."/>
            <person name="Kamagata Y."/>
            <person name="Oshima K."/>
            <person name="Hattori M."/>
            <person name="Iwasaki W."/>
        </authorList>
    </citation>
    <scope>NUCLEOTIDE SEQUENCE [LARGE SCALE GENOMIC DNA]</scope>
    <source>
        <strain evidence="3 4">Gela4</strain>
    </source>
</reference>
<dbReference type="HOGENOM" id="CLU_602452_0_0_5"/>
<dbReference type="AlphaFoldDB" id="A0A0A8K7M5"/>
<protein>
    <submittedName>
        <fullName evidence="3">Uncharacterized protein</fullName>
    </submittedName>
</protein>
<dbReference type="Proteomes" id="UP000031643">
    <property type="component" value="Chromosome"/>
</dbReference>
<accession>A0A0A8K7M5</accession>
<evidence type="ECO:0000259" key="2">
    <source>
        <dbReference type="Pfam" id="PF18862"/>
    </source>
</evidence>
<keyword evidence="4" id="KW-1185">Reference proteome</keyword>
<dbReference type="Pfam" id="PF18862">
    <property type="entry name" value="ApeA_NTD1"/>
    <property type="match status" value="1"/>
</dbReference>
<dbReference type="InterPro" id="IPR041229">
    <property type="entry name" value="HEPN_Apea"/>
</dbReference>
<dbReference type="KEGG" id="mcg:GL4_2570"/>
<evidence type="ECO:0000313" key="3">
    <source>
        <dbReference type="EMBL" id="BAQ18004.1"/>
    </source>
</evidence>